<protein>
    <submittedName>
        <fullName evidence="5">Similar to Ribonuclease P protein subunit rpr2 acc. no. Q9Y813</fullName>
    </submittedName>
</protein>
<evidence type="ECO:0000313" key="5">
    <source>
        <dbReference type="EMBL" id="CCX31978.1"/>
    </source>
</evidence>
<name>U4LJ53_PYROM</name>
<proteinExistence type="inferred from homology"/>
<dbReference type="Proteomes" id="UP000018144">
    <property type="component" value="Unassembled WGS sequence"/>
</dbReference>
<dbReference type="Gene3D" id="6.20.50.20">
    <property type="match status" value="1"/>
</dbReference>
<evidence type="ECO:0000256" key="3">
    <source>
        <dbReference type="ARBA" id="ARBA00022833"/>
    </source>
</evidence>
<dbReference type="InterPro" id="IPR007175">
    <property type="entry name" value="Rpr2/Snm1/Rpp21"/>
</dbReference>
<dbReference type="PANTHER" id="PTHR14742">
    <property type="entry name" value="RIBONUCLEASE P SUBUNIT P21"/>
    <property type="match status" value="1"/>
</dbReference>
<accession>U4LJ53</accession>
<dbReference type="PANTHER" id="PTHR14742:SF0">
    <property type="entry name" value="RIBONUCLEASE P PROTEIN SUBUNIT P21"/>
    <property type="match status" value="1"/>
</dbReference>
<reference evidence="5 6" key="1">
    <citation type="journal article" date="2013" name="PLoS Genet.">
        <title>The genome and development-dependent transcriptomes of Pyronema confluens: a window into fungal evolution.</title>
        <authorList>
            <person name="Traeger S."/>
            <person name="Altegoer F."/>
            <person name="Freitag M."/>
            <person name="Gabaldon T."/>
            <person name="Kempken F."/>
            <person name="Kumar A."/>
            <person name="Marcet-Houben M."/>
            <person name="Poggeler S."/>
            <person name="Stajich J.E."/>
            <person name="Nowrousian M."/>
        </authorList>
    </citation>
    <scope>NUCLEOTIDE SEQUENCE [LARGE SCALE GENOMIC DNA]</scope>
    <source>
        <strain evidence="6">CBS 100304</strain>
        <tissue evidence="5">Vegetative mycelium</tissue>
    </source>
</reference>
<dbReference type="OrthoDB" id="128536at2759"/>
<sequence>MASKGQNNPQFARLSHLYQAAALLGIPNDTKSTKDIDTQGLSRFYLHNFRSVARKQVLRVDSPIKRTICKRCESLLVPGVTSEHRIENKSKDGKKKWADVLVVECKACGTVKRFPVGQDEHRAKRKLLKKPKEEPVAETGKKGKQEKKKAVDKGIRVFKIEEKLLDKRLVNILDVRDSNISTTEALAITTQTTAETTLATETIDVQMDDVIMT</sequence>
<comment type="similarity">
    <text evidence="4">Belongs to the eukaryotic/archaeal RNase P protein component 4 family.</text>
</comment>
<dbReference type="GO" id="GO:0008033">
    <property type="term" value="P:tRNA processing"/>
    <property type="evidence" value="ECO:0007669"/>
    <property type="project" value="UniProtKB-KW"/>
</dbReference>
<organism evidence="5 6">
    <name type="scientific">Pyronema omphalodes (strain CBS 100304)</name>
    <name type="common">Pyronema confluens</name>
    <dbReference type="NCBI Taxonomy" id="1076935"/>
    <lineage>
        <taxon>Eukaryota</taxon>
        <taxon>Fungi</taxon>
        <taxon>Dikarya</taxon>
        <taxon>Ascomycota</taxon>
        <taxon>Pezizomycotina</taxon>
        <taxon>Pezizomycetes</taxon>
        <taxon>Pezizales</taxon>
        <taxon>Pyronemataceae</taxon>
        <taxon>Pyronema</taxon>
    </lineage>
</organism>
<evidence type="ECO:0000256" key="1">
    <source>
        <dbReference type="ARBA" id="ARBA00022694"/>
    </source>
</evidence>
<gene>
    <name evidence="5" type="ORF">PCON_12055</name>
</gene>
<dbReference type="GO" id="GO:0005655">
    <property type="term" value="C:nucleolar ribonuclease P complex"/>
    <property type="evidence" value="ECO:0007669"/>
    <property type="project" value="TreeGrafter"/>
</dbReference>
<evidence type="ECO:0000256" key="2">
    <source>
        <dbReference type="ARBA" id="ARBA00022723"/>
    </source>
</evidence>
<keyword evidence="1" id="KW-0819">tRNA processing</keyword>
<dbReference type="STRING" id="1076935.U4LJ53"/>
<keyword evidence="2" id="KW-0479">Metal-binding</keyword>
<evidence type="ECO:0000256" key="4">
    <source>
        <dbReference type="ARBA" id="ARBA00038402"/>
    </source>
</evidence>
<dbReference type="eggNOG" id="KOG4394">
    <property type="taxonomic scope" value="Eukaryota"/>
</dbReference>
<evidence type="ECO:0000313" key="6">
    <source>
        <dbReference type="Proteomes" id="UP000018144"/>
    </source>
</evidence>
<dbReference type="Pfam" id="PF04032">
    <property type="entry name" value="Rpr2"/>
    <property type="match status" value="1"/>
</dbReference>
<dbReference type="AlphaFoldDB" id="U4LJ53"/>
<dbReference type="GO" id="GO:0046872">
    <property type="term" value="F:metal ion binding"/>
    <property type="evidence" value="ECO:0007669"/>
    <property type="project" value="UniProtKB-KW"/>
</dbReference>
<keyword evidence="3" id="KW-0862">Zinc</keyword>
<keyword evidence="6" id="KW-1185">Reference proteome</keyword>
<dbReference type="EMBL" id="HF935702">
    <property type="protein sequence ID" value="CCX31978.1"/>
    <property type="molecule type" value="Genomic_DNA"/>
</dbReference>